<feature type="transmembrane region" description="Helical" evidence="3">
    <location>
        <begin position="633"/>
        <end position="656"/>
    </location>
</feature>
<gene>
    <name evidence="5" type="ORF">MtrunA17_Chr6g0456101</name>
</gene>
<dbReference type="EMBL" id="PSQE01000006">
    <property type="protein sequence ID" value="RHN50315.1"/>
    <property type="molecule type" value="Genomic_DNA"/>
</dbReference>
<protein>
    <submittedName>
        <fullName evidence="5">Putative ankyrin repeat-containing domain, PGG domain-containing protein</fullName>
    </submittedName>
</protein>
<accession>A0A396HG96</accession>
<dbReference type="GO" id="GO:0005886">
    <property type="term" value="C:plasma membrane"/>
    <property type="evidence" value="ECO:0007669"/>
    <property type="project" value="UniProtKB-SubCell"/>
</dbReference>
<keyword evidence="3" id="KW-0472">Membrane</keyword>
<keyword evidence="3" id="KW-0812">Transmembrane</keyword>
<dbReference type="SUPFAM" id="SSF48403">
    <property type="entry name" value="Ankyrin repeat"/>
    <property type="match status" value="1"/>
</dbReference>
<evidence type="ECO:0000256" key="3">
    <source>
        <dbReference type="SAM" id="Phobius"/>
    </source>
</evidence>
<dbReference type="InterPro" id="IPR026961">
    <property type="entry name" value="PGG_dom"/>
</dbReference>
<feature type="transmembrane region" description="Helical" evidence="3">
    <location>
        <begin position="676"/>
        <end position="701"/>
    </location>
</feature>
<dbReference type="SMART" id="SM00248">
    <property type="entry name" value="ANK"/>
    <property type="match status" value="3"/>
</dbReference>
<dbReference type="Proteomes" id="UP000265566">
    <property type="component" value="Chromosome 6"/>
</dbReference>
<dbReference type="PANTHER" id="PTHR24177:SF329">
    <property type="entry name" value="ANKYRIN REPEAT PROTEIN"/>
    <property type="match status" value="1"/>
</dbReference>
<evidence type="ECO:0000256" key="1">
    <source>
        <dbReference type="ARBA" id="ARBA00004413"/>
    </source>
</evidence>
<feature type="transmembrane region" description="Helical" evidence="3">
    <location>
        <begin position="593"/>
        <end position="613"/>
    </location>
</feature>
<dbReference type="PANTHER" id="PTHR24177">
    <property type="entry name" value="CASKIN"/>
    <property type="match status" value="1"/>
</dbReference>
<dbReference type="InterPro" id="IPR002110">
    <property type="entry name" value="Ankyrin_rpt"/>
</dbReference>
<feature type="domain" description="PGG" evidence="4">
    <location>
        <begin position="588"/>
        <end position="699"/>
    </location>
</feature>
<name>A0A396HG96_MEDTR</name>
<organism evidence="5">
    <name type="scientific">Medicago truncatula</name>
    <name type="common">Barrel medic</name>
    <name type="synonym">Medicago tribuloides</name>
    <dbReference type="NCBI Taxonomy" id="3880"/>
    <lineage>
        <taxon>Eukaryota</taxon>
        <taxon>Viridiplantae</taxon>
        <taxon>Streptophyta</taxon>
        <taxon>Embryophyta</taxon>
        <taxon>Tracheophyta</taxon>
        <taxon>Spermatophyta</taxon>
        <taxon>Magnoliopsida</taxon>
        <taxon>eudicotyledons</taxon>
        <taxon>Gunneridae</taxon>
        <taxon>Pentapetalae</taxon>
        <taxon>rosids</taxon>
        <taxon>fabids</taxon>
        <taxon>Fabales</taxon>
        <taxon>Fabaceae</taxon>
        <taxon>Papilionoideae</taxon>
        <taxon>50 kb inversion clade</taxon>
        <taxon>NPAAA clade</taxon>
        <taxon>Hologalegina</taxon>
        <taxon>IRL clade</taxon>
        <taxon>Trifolieae</taxon>
        <taxon>Medicago</taxon>
    </lineage>
</organism>
<comment type="subcellular location">
    <subcellularLocation>
        <location evidence="1">Cell membrane</location>
        <topology evidence="1">Peripheral membrane protein</topology>
        <orientation evidence="1">Cytoplasmic side</orientation>
    </subcellularLocation>
</comment>
<dbReference type="PROSITE" id="PS50088">
    <property type="entry name" value="ANK_REPEAT"/>
    <property type="match status" value="1"/>
</dbReference>
<feature type="repeat" description="ANK" evidence="2">
    <location>
        <begin position="171"/>
        <end position="203"/>
    </location>
</feature>
<sequence>MAAANIASTGIVLEVLTRDNYLDWSVLVKNYLIGKGLWDNVVEVNVNPIRSDGKSKTDDALHSEQSDWKSKNGQALHAIQLSCGHYNLRQIRNCVTAQEAWNHLKVAFSEDLRADYDSFNTKKREEHDIEQGGLQTDIDMFHVAVKKGMWNDAIFFIRRDGDIISQKSSFNGWTSLHVAVDAGQDKIMKELVKMGALLTERDWEGYTPFALAVKSTNDIQIVEWMLNKGGADLLTMKIKANDNKGDIPVLLAATNGHKEMTRFLFSKTPWSTLEENDCFYGAKLLSHCIHAELYDVAAALLQHHGTHMPLNYESHQCTRPIYGLAHFPTVFDGATQLNWWRQIFYNVLWIPPYIDLEDKRITLKSDGGESIAYTFEGAVTKVVKCFPRTMMWFRRYGAQSLLIKLPCIKKIYGIKRNHYLVREIMRRLCEKIEKISSESELHQCSIHDAMLQAAKYGIIEFINSMREANPDLLWAMDKYKRGIFAHAILNRQDKVFKLIYEMEGQKELKTTKDIFENNLLHLAAELGPSSYRGCRSNAALQMQGELQWFKAVESTVPPMCKEAKNADGLTPHELFTKNHEHLLNEGRQWAKDIASSFTIVGTLIITIMFAAAFTVPGGNNQDKGTPIFLGKNAFSFFIVTDSLSLIASASSVLMFIGILTSRYAEEDFNTSLPAKLLFGLFTIFLSVVFMMCSFCSALALMLKGYRWIIITAIASSVIPILVFMFSLLRLFSEVCISFLRSYFLRKKRRMKI</sequence>
<comment type="caution">
    <text evidence="5">The sequence shown here is derived from an EMBL/GenBank/DDBJ whole genome shotgun (WGS) entry which is preliminary data.</text>
</comment>
<dbReference type="OrthoDB" id="1880601at2759"/>
<keyword evidence="2" id="KW-0040">ANK repeat</keyword>
<dbReference type="Pfam" id="PF13962">
    <property type="entry name" value="PGG"/>
    <property type="match status" value="1"/>
</dbReference>
<dbReference type="Gene3D" id="1.25.40.20">
    <property type="entry name" value="Ankyrin repeat-containing domain"/>
    <property type="match status" value="1"/>
</dbReference>
<dbReference type="PROSITE" id="PS50297">
    <property type="entry name" value="ANK_REP_REGION"/>
    <property type="match status" value="1"/>
</dbReference>
<dbReference type="Pfam" id="PF14223">
    <property type="entry name" value="Retrotran_gag_2"/>
    <property type="match status" value="1"/>
</dbReference>
<dbReference type="Pfam" id="PF12796">
    <property type="entry name" value="Ank_2"/>
    <property type="match status" value="1"/>
</dbReference>
<evidence type="ECO:0000313" key="5">
    <source>
        <dbReference type="EMBL" id="RHN50315.1"/>
    </source>
</evidence>
<keyword evidence="3" id="KW-1133">Transmembrane helix</keyword>
<evidence type="ECO:0000256" key="2">
    <source>
        <dbReference type="PROSITE-ProRule" id="PRU00023"/>
    </source>
</evidence>
<dbReference type="Gramene" id="rna34587">
    <property type="protein sequence ID" value="RHN50315.1"/>
    <property type="gene ID" value="gene34587"/>
</dbReference>
<evidence type="ECO:0000259" key="4">
    <source>
        <dbReference type="Pfam" id="PF13962"/>
    </source>
</evidence>
<dbReference type="InterPro" id="IPR036770">
    <property type="entry name" value="Ankyrin_rpt-contain_sf"/>
</dbReference>
<reference evidence="5" key="1">
    <citation type="journal article" date="2018" name="Nat. Plants">
        <title>Whole-genome landscape of Medicago truncatula symbiotic genes.</title>
        <authorList>
            <person name="Pecrix Y."/>
            <person name="Gamas P."/>
            <person name="Carrere S."/>
        </authorList>
    </citation>
    <scope>NUCLEOTIDE SEQUENCE</scope>
    <source>
        <tissue evidence="5">Leaves</tissue>
    </source>
</reference>
<feature type="transmembrane region" description="Helical" evidence="3">
    <location>
        <begin position="707"/>
        <end position="739"/>
    </location>
</feature>
<dbReference type="AlphaFoldDB" id="A0A396HG96"/>
<proteinExistence type="predicted"/>